<gene>
    <name evidence="1" type="ORF">RZO55_21235</name>
</gene>
<keyword evidence="2" id="KW-1185">Reference proteome</keyword>
<accession>A0ABU4GSY6</accession>
<sequence length="232" mass="26652">MKKETTGYIQLIEEKLIYDNPLSKPEDVENFVLEGKASISFEEGNMRLENGLNQELGQKANYVLWCPEEFPENIKITWEFKPVTDQGLCILFFAASGRNGEDLFDSSLAERTGEYPQYHSGDINAFHVSYFRRKEPDERAFHTCNLRKSYGFHLVAQGADPLPGAVDANGFYRISIRKYHNEIRFSVNDLQVFEFEDDGHTFGEVLKGGKIGFRQLAPLTADYRNLKVYELI</sequence>
<name>A0ABU4GSY6_9CLOT</name>
<dbReference type="EMBL" id="JAWONS010000290">
    <property type="protein sequence ID" value="MDW2800100.1"/>
    <property type="molecule type" value="Genomic_DNA"/>
</dbReference>
<organism evidence="1 2">
    <name type="scientific">Clostridium boliviensis</name>
    <dbReference type="NCBI Taxonomy" id="318465"/>
    <lineage>
        <taxon>Bacteria</taxon>
        <taxon>Bacillati</taxon>
        <taxon>Bacillota</taxon>
        <taxon>Clostridia</taxon>
        <taxon>Eubacteriales</taxon>
        <taxon>Clostridiaceae</taxon>
        <taxon>Clostridium</taxon>
    </lineage>
</organism>
<evidence type="ECO:0000313" key="2">
    <source>
        <dbReference type="Proteomes" id="UP001276854"/>
    </source>
</evidence>
<comment type="caution">
    <text evidence="1">The sequence shown here is derived from an EMBL/GenBank/DDBJ whole genome shotgun (WGS) entry which is preliminary data.</text>
</comment>
<dbReference type="Pfam" id="PF09224">
    <property type="entry name" value="DUF1961"/>
    <property type="match status" value="1"/>
</dbReference>
<dbReference type="SUPFAM" id="SSF49899">
    <property type="entry name" value="Concanavalin A-like lectins/glucanases"/>
    <property type="match status" value="1"/>
</dbReference>
<dbReference type="Proteomes" id="UP001276854">
    <property type="component" value="Unassembled WGS sequence"/>
</dbReference>
<evidence type="ECO:0000313" key="1">
    <source>
        <dbReference type="EMBL" id="MDW2800100.1"/>
    </source>
</evidence>
<dbReference type="Gene3D" id="2.60.120.200">
    <property type="match status" value="1"/>
</dbReference>
<reference evidence="1 2" key="1">
    <citation type="submission" date="2023-10" db="EMBL/GenBank/DDBJ databases">
        <title>A novel Glycoside Hydrolase 43-Like Enzyme from Clostrdium boliviensis is an Endo-xylanase, and a Candidate for Xylooligosaccharides Production from Different Xylan Substrates.</title>
        <authorList>
            <person name="Alvarez M.T."/>
            <person name="Rocabado-Villegas L.R."/>
            <person name="Salas-Veizaga D.M."/>
            <person name="Linares-Pasten J.A."/>
            <person name="Gudmundsdottir E.E."/>
            <person name="Hreggvidsson G.O."/>
            <person name="Adlercreutz P."/>
            <person name="Nordberg Karlsson E."/>
        </authorList>
    </citation>
    <scope>NUCLEOTIDE SEQUENCE [LARGE SCALE GENOMIC DNA]</scope>
    <source>
        <strain evidence="1 2">E-1</strain>
    </source>
</reference>
<dbReference type="RefSeq" id="WP_318066288.1">
    <property type="nucleotide sequence ID" value="NZ_JAWONS010000290.1"/>
</dbReference>
<proteinExistence type="predicted"/>
<dbReference type="InterPro" id="IPR013320">
    <property type="entry name" value="ConA-like_dom_sf"/>
</dbReference>
<dbReference type="InterPro" id="IPR015305">
    <property type="entry name" value="DUF1961"/>
</dbReference>
<protein>
    <submittedName>
        <fullName evidence="1">DUF1961 family protein</fullName>
    </submittedName>
</protein>